<sequence>MGMNAQDAAREKVAMFQRWLHERRQQGDKLGEFIFMHRTRYDVNSRVTILGCTLWSYIPTSHAADLMRADLNDFKRVQEWTPEDYRAAHITDVDWLNDTMRQIRENEPHRQVAIFTHHGPTTRGTLKPEHENNELSCAFVTEMTLHPCWAKPLKMWAFGHTQRCVDFLKDGVRVVSNQRGNEGFEAAKSGFQMAKVVTI</sequence>
<dbReference type="EMBL" id="KN837218">
    <property type="protein sequence ID" value="KIJ33042.1"/>
    <property type="molecule type" value="Genomic_DNA"/>
</dbReference>
<protein>
    <recommendedName>
        <fullName evidence="3">Calcineurin-like phosphoesterase domain-containing protein</fullName>
    </recommendedName>
</protein>
<keyword evidence="2" id="KW-1185">Reference proteome</keyword>
<evidence type="ECO:0008006" key="3">
    <source>
        <dbReference type="Google" id="ProtNLM"/>
    </source>
</evidence>
<dbReference type="PANTHER" id="PTHR37844:SF2">
    <property type="entry name" value="SER_THR PROTEIN PHOSPHATASE SUPERFAMILY (AFU_ORTHOLOGUE AFUA_1G14840)"/>
    <property type="match status" value="1"/>
</dbReference>
<accession>A0A0C9UUV0</accession>
<dbReference type="PANTHER" id="PTHR37844">
    <property type="entry name" value="SER/THR PROTEIN PHOSPHATASE SUPERFAMILY (AFU_ORTHOLOGUE AFUA_1G14840)"/>
    <property type="match status" value="1"/>
</dbReference>
<dbReference type="HOGENOM" id="CLU_060372_0_1_1"/>
<gene>
    <name evidence="1" type="ORF">M422DRAFT_52599</name>
</gene>
<proteinExistence type="predicted"/>
<name>A0A0C9UUV0_SPHS4</name>
<dbReference type="AlphaFoldDB" id="A0A0C9UUV0"/>
<evidence type="ECO:0000313" key="2">
    <source>
        <dbReference type="Proteomes" id="UP000054279"/>
    </source>
</evidence>
<evidence type="ECO:0000313" key="1">
    <source>
        <dbReference type="EMBL" id="KIJ33042.1"/>
    </source>
</evidence>
<dbReference type="Proteomes" id="UP000054279">
    <property type="component" value="Unassembled WGS sequence"/>
</dbReference>
<dbReference type="SUPFAM" id="SSF56300">
    <property type="entry name" value="Metallo-dependent phosphatases"/>
    <property type="match status" value="1"/>
</dbReference>
<dbReference type="InterPro" id="IPR029052">
    <property type="entry name" value="Metallo-depent_PP-like"/>
</dbReference>
<dbReference type="OrthoDB" id="550558at2759"/>
<organism evidence="1 2">
    <name type="scientific">Sphaerobolus stellatus (strain SS14)</name>
    <dbReference type="NCBI Taxonomy" id="990650"/>
    <lineage>
        <taxon>Eukaryota</taxon>
        <taxon>Fungi</taxon>
        <taxon>Dikarya</taxon>
        <taxon>Basidiomycota</taxon>
        <taxon>Agaricomycotina</taxon>
        <taxon>Agaricomycetes</taxon>
        <taxon>Phallomycetidae</taxon>
        <taxon>Geastrales</taxon>
        <taxon>Sphaerobolaceae</taxon>
        <taxon>Sphaerobolus</taxon>
    </lineage>
</organism>
<reference evidence="1 2" key="1">
    <citation type="submission" date="2014-06" db="EMBL/GenBank/DDBJ databases">
        <title>Evolutionary Origins and Diversification of the Mycorrhizal Mutualists.</title>
        <authorList>
            <consortium name="DOE Joint Genome Institute"/>
            <consortium name="Mycorrhizal Genomics Consortium"/>
            <person name="Kohler A."/>
            <person name="Kuo A."/>
            <person name="Nagy L.G."/>
            <person name="Floudas D."/>
            <person name="Copeland A."/>
            <person name="Barry K.W."/>
            <person name="Cichocki N."/>
            <person name="Veneault-Fourrey C."/>
            <person name="LaButti K."/>
            <person name="Lindquist E.A."/>
            <person name="Lipzen A."/>
            <person name="Lundell T."/>
            <person name="Morin E."/>
            <person name="Murat C."/>
            <person name="Riley R."/>
            <person name="Ohm R."/>
            <person name="Sun H."/>
            <person name="Tunlid A."/>
            <person name="Henrissat B."/>
            <person name="Grigoriev I.V."/>
            <person name="Hibbett D.S."/>
            <person name="Martin F."/>
        </authorList>
    </citation>
    <scope>NUCLEOTIDE SEQUENCE [LARGE SCALE GENOMIC DNA]</scope>
    <source>
        <strain evidence="1 2">SS14</strain>
    </source>
</reference>